<evidence type="ECO:0000313" key="9">
    <source>
        <dbReference type="Proteomes" id="UP000694867"/>
    </source>
</evidence>
<keyword evidence="4" id="KW-0539">Nucleus</keyword>
<dbReference type="GO" id="GO:0006366">
    <property type="term" value="P:transcription by RNA polymerase II"/>
    <property type="evidence" value="ECO:0007669"/>
    <property type="project" value="InterPro"/>
</dbReference>
<dbReference type="InterPro" id="IPR039913">
    <property type="entry name" value="RPAP1/Rba50"/>
</dbReference>
<dbReference type="Pfam" id="PF08621">
    <property type="entry name" value="RPAP1_N"/>
    <property type="match status" value="1"/>
</dbReference>
<dbReference type="Pfam" id="PF25766">
    <property type="entry name" value="TPR_RPAP1"/>
    <property type="match status" value="1"/>
</dbReference>
<evidence type="ECO:0000256" key="1">
    <source>
        <dbReference type="ARBA" id="ARBA00004123"/>
    </source>
</evidence>
<dbReference type="PANTHER" id="PTHR21483:SF18">
    <property type="entry name" value="RNA POLYMERASE II-ASSOCIATED PROTEIN 1"/>
    <property type="match status" value="1"/>
</dbReference>
<organism evidence="9 10">
    <name type="scientific">Galendromus occidentalis</name>
    <name type="common">western predatory mite</name>
    <dbReference type="NCBI Taxonomy" id="34638"/>
    <lineage>
        <taxon>Eukaryota</taxon>
        <taxon>Metazoa</taxon>
        <taxon>Ecdysozoa</taxon>
        <taxon>Arthropoda</taxon>
        <taxon>Chelicerata</taxon>
        <taxon>Arachnida</taxon>
        <taxon>Acari</taxon>
        <taxon>Parasitiformes</taxon>
        <taxon>Mesostigmata</taxon>
        <taxon>Gamasina</taxon>
        <taxon>Phytoseioidea</taxon>
        <taxon>Phytoseiidae</taxon>
        <taxon>Typhlodrominae</taxon>
        <taxon>Galendromus</taxon>
    </lineage>
</organism>
<reference evidence="10" key="1">
    <citation type="submission" date="2025-08" db="UniProtKB">
        <authorList>
            <consortium name="RefSeq"/>
        </authorList>
    </citation>
    <scope>IDENTIFICATION</scope>
</reference>
<dbReference type="SUPFAM" id="SSF48371">
    <property type="entry name" value="ARM repeat"/>
    <property type="match status" value="1"/>
</dbReference>
<feature type="compositionally biased region" description="Basic and acidic residues" evidence="5">
    <location>
        <begin position="59"/>
        <end position="70"/>
    </location>
</feature>
<comment type="subcellular location">
    <subcellularLocation>
        <location evidence="1">Nucleus</location>
    </subcellularLocation>
</comment>
<evidence type="ECO:0000256" key="4">
    <source>
        <dbReference type="ARBA" id="ARBA00023242"/>
    </source>
</evidence>
<evidence type="ECO:0000256" key="2">
    <source>
        <dbReference type="ARBA" id="ARBA00009953"/>
    </source>
</evidence>
<dbReference type="KEGG" id="goe:100907718"/>
<evidence type="ECO:0000256" key="5">
    <source>
        <dbReference type="SAM" id="MobiDB-lite"/>
    </source>
</evidence>
<accession>A0AAJ7WI85</accession>
<dbReference type="GeneID" id="100907718"/>
<dbReference type="Gene3D" id="1.25.10.10">
    <property type="entry name" value="Leucine-rich Repeat Variant"/>
    <property type="match status" value="1"/>
</dbReference>
<feature type="region of interest" description="Disordered" evidence="5">
    <location>
        <begin position="26"/>
        <end position="77"/>
    </location>
</feature>
<sequence>MFVKRPKASEDVLDIEEEQERFLRTNSKASTSVKRANTSDKRSCEDEIPRRSAKKQSRFKAEREEAREQGRIPAQNSSDDVVMQDLVERPGTAIYVPEAPMLDHVPESFPAVTRRDMSIPTQQGKSIFLSCMSAQQNLQQETKTASVEELMDTEYESIHQENLNKLQSMSLDEIKQAQSELLGKLDPSLVAFIKSQRTKPKSAVQGVLRGGSQVDDAALQGLLTSQPRAPPGPSTAEFVEQELPLNPSEMSKFPNMRSIEKDKLAWMTLLPKPKKSDDGRKFTCRFDLEGRILAPDADLPTQRALHHHGEEPERAGYTLDELAKFLTSTVQSQRILALQVFSNILDNHHGGKYDICFPDGPGLIETLVENGFVVLLRVALDDQSASQLSEALRTLHSLIVNPHDEICLDLVCDWTDEEPYMRPAVEILRKSEVEKHDQLSDTELVALDIVEGLLRMDLLPRIRYLLEVCQPDAGGVAAALGVLTRIARQSPESAKKIAECPRLCTFIINEYLPLYGWNLPQIVQGKLASSRGVPLALAMKFIRVLCQSSRSVSVKLTVEQKLEKLIAVFLNLDPEENKLPKKEVLQLQLETLRLLRVLLRHGLGVDLFDDMSPVVIRQMQHAKQISCRSLHADQQIFNLEYASCLIQCVHARMRKLVLDDSNDWTALAPPMIDSAISACQRWLRNLSEDNLRLTAFGALSVVLRFLADLRCHKKDVDVLPVISALLSVPQLRWTSLWGDLKQQSMLLLPSEKSGVKRDIRALTSLATIQFGEESVIPLAKETNPTFFLDSVLYFLWTCVSENVPDSAKLAVKVLRDEGLKAYLGKIANSDLSAGWFSRTETSSLYKLLRLRGAVDSRAQSLPPDSPLSADMPFLRQCALKVLPLFSPDRAIAIRNILQDVVFSEDGLLTSIATEELSSVVTSVMDMLDFLLGSIPSKYLGPSLAKSSQCEFLFDGGLLPQDWMYLPLRMLYLESLEGAKQPKSQTNPQADPETMEQALNVATITQCLRNVVLLDHTSSIMKQLPPLVNFIRLASVFVIDCDTFLDAEVKTLLRHLYLSLIVPYAQRIPFEELSFKWNSLPAFSDFYALFVEQFAACSYGDPNFSHYLLCPLQMCYHKDIRKMLYIENATVLRAIQIDETDGLGIPMRNFVEPRETDHDLVVAFKSALSSGLVTENRNPFMYKLLSKHLA</sequence>
<evidence type="ECO:0000259" key="6">
    <source>
        <dbReference type="Pfam" id="PF08620"/>
    </source>
</evidence>
<dbReference type="RefSeq" id="XP_028968056.1">
    <property type="nucleotide sequence ID" value="XM_029112223.1"/>
</dbReference>
<protein>
    <submittedName>
        <fullName evidence="10">RNA polymerase II-associated protein 1</fullName>
    </submittedName>
</protein>
<dbReference type="InterPro" id="IPR057989">
    <property type="entry name" value="TPR_RPAP1/MINIYO-like"/>
</dbReference>
<comment type="similarity">
    <text evidence="2">Belongs to the RPAP1 family.</text>
</comment>
<feature type="domain" description="RPAP1 C-terminal" evidence="6">
    <location>
        <begin position="284"/>
        <end position="347"/>
    </location>
</feature>
<dbReference type="InterPro" id="IPR016024">
    <property type="entry name" value="ARM-type_fold"/>
</dbReference>
<evidence type="ECO:0000313" key="10">
    <source>
        <dbReference type="RefSeq" id="XP_028968056.1"/>
    </source>
</evidence>
<dbReference type="Proteomes" id="UP000694867">
    <property type="component" value="Unplaced"/>
</dbReference>
<name>A0AAJ7WI85_9ACAR</name>
<dbReference type="PANTHER" id="PTHR21483">
    <property type="entry name" value="RNA POLYMERASE II-ASSOCIATED PROTEIN 1"/>
    <property type="match status" value="1"/>
</dbReference>
<dbReference type="AlphaFoldDB" id="A0AAJ7WI85"/>
<dbReference type="Pfam" id="PF08620">
    <property type="entry name" value="RPAP1_C"/>
    <property type="match status" value="1"/>
</dbReference>
<feature type="compositionally biased region" description="Basic and acidic residues" evidence="5">
    <location>
        <begin position="37"/>
        <end position="50"/>
    </location>
</feature>
<dbReference type="InterPro" id="IPR013930">
    <property type="entry name" value="RPAP1_N"/>
</dbReference>
<evidence type="ECO:0000259" key="7">
    <source>
        <dbReference type="Pfam" id="PF08621"/>
    </source>
</evidence>
<dbReference type="InterPro" id="IPR013929">
    <property type="entry name" value="RPAP1_C"/>
</dbReference>
<keyword evidence="3" id="KW-0804">Transcription</keyword>
<proteinExistence type="inferred from homology"/>
<dbReference type="InterPro" id="IPR011989">
    <property type="entry name" value="ARM-like"/>
</dbReference>
<evidence type="ECO:0000259" key="8">
    <source>
        <dbReference type="Pfam" id="PF25766"/>
    </source>
</evidence>
<gene>
    <name evidence="10" type="primary">LOC100907718</name>
</gene>
<feature type="domain" description="RPAP1/MINIYO-like TPR repeats" evidence="8">
    <location>
        <begin position="991"/>
        <end position="1188"/>
    </location>
</feature>
<feature type="domain" description="RPAP1 N-terminal" evidence="7">
    <location>
        <begin position="156"/>
        <end position="197"/>
    </location>
</feature>
<keyword evidence="9" id="KW-1185">Reference proteome</keyword>
<feature type="compositionally biased region" description="Polar residues" evidence="5">
    <location>
        <begin position="26"/>
        <end position="36"/>
    </location>
</feature>
<evidence type="ECO:0000256" key="3">
    <source>
        <dbReference type="ARBA" id="ARBA00023163"/>
    </source>
</evidence>